<gene>
    <name evidence="1" type="ORF">CAMP_LOCUS15057</name>
</gene>
<organism evidence="1 2">
    <name type="scientific">Caenorhabditis angaria</name>
    <dbReference type="NCBI Taxonomy" id="860376"/>
    <lineage>
        <taxon>Eukaryota</taxon>
        <taxon>Metazoa</taxon>
        <taxon>Ecdysozoa</taxon>
        <taxon>Nematoda</taxon>
        <taxon>Chromadorea</taxon>
        <taxon>Rhabditida</taxon>
        <taxon>Rhabditina</taxon>
        <taxon>Rhabditomorpha</taxon>
        <taxon>Rhabditoidea</taxon>
        <taxon>Rhabditidae</taxon>
        <taxon>Peloderinae</taxon>
        <taxon>Caenorhabditis</taxon>
    </lineage>
</organism>
<keyword evidence="2" id="KW-1185">Reference proteome</keyword>
<comment type="caution">
    <text evidence="1">The sequence shown here is derived from an EMBL/GenBank/DDBJ whole genome shotgun (WGS) entry which is preliminary data.</text>
</comment>
<sequence length="283" mass="34406">MKYFPRKTPPYLLANKRTNVSQIFLMLPNCFEYELQKSREKVNHKINWKQKYVTIRAGEQKCLVKFRHVEEFENEPAGCQADFETSVIYSFNKDRRWEFLENLGVRILEELQELNDLEVIVVERIFDGVCGSQWTKYVHRPSEHFYSSRVKNIHFIEPEYSKKILRGTGVKRYAFERNTNVVSYNIFTPPKNYDKLYENQLDYCCNGCHTYPTRENPTFSTFRAMREYWKDQLDMEDYEYDDWDDETIIDNEGIQKYYNFEEHFVKKPKRKITRKYYGFLIIE</sequence>
<name>A0A9P1IUK0_9PELO</name>
<dbReference type="Proteomes" id="UP001152747">
    <property type="component" value="Unassembled WGS sequence"/>
</dbReference>
<accession>A0A9P1IUK0</accession>
<reference evidence="1" key="1">
    <citation type="submission" date="2022-11" db="EMBL/GenBank/DDBJ databases">
        <authorList>
            <person name="Kikuchi T."/>
        </authorList>
    </citation>
    <scope>NUCLEOTIDE SEQUENCE</scope>
    <source>
        <strain evidence="1">PS1010</strain>
    </source>
</reference>
<proteinExistence type="predicted"/>
<evidence type="ECO:0000313" key="2">
    <source>
        <dbReference type="Proteomes" id="UP001152747"/>
    </source>
</evidence>
<dbReference type="AlphaFoldDB" id="A0A9P1IUK0"/>
<evidence type="ECO:0000313" key="1">
    <source>
        <dbReference type="EMBL" id="CAI5452420.1"/>
    </source>
</evidence>
<dbReference type="EMBL" id="CANHGI010000005">
    <property type="protein sequence ID" value="CAI5452420.1"/>
    <property type="molecule type" value="Genomic_DNA"/>
</dbReference>
<dbReference type="OrthoDB" id="5869057at2759"/>
<protein>
    <submittedName>
        <fullName evidence="1">Uncharacterized protein</fullName>
    </submittedName>
</protein>